<dbReference type="OrthoDB" id="9942438at2759"/>
<keyword evidence="2" id="KW-1185">Reference proteome</keyword>
<evidence type="ECO:0000313" key="2">
    <source>
        <dbReference type="Proteomes" id="UP000237246"/>
    </source>
</evidence>
<dbReference type="GO" id="GO:0005634">
    <property type="term" value="C:nucleus"/>
    <property type="evidence" value="ECO:0007669"/>
    <property type="project" value="InterPro"/>
</dbReference>
<dbReference type="GO" id="GO:0005694">
    <property type="term" value="C:chromosome"/>
    <property type="evidence" value="ECO:0007669"/>
    <property type="project" value="TreeGrafter"/>
</dbReference>
<dbReference type="GO" id="GO:0000725">
    <property type="term" value="P:recombinational repair"/>
    <property type="evidence" value="ECO:0007669"/>
    <property type="project" value="TreeGrafter"/>
</dbReference>
<dbReference type="GO" id="GO:0000077">
    <property type="term" value="P:DNA damage checkpoint signaling"/>
    <property type="evidence" value="ECO:0007669"/>
    <property type="project" value="InterPro"/>
</dbReference>
<sequence>MPPKKKCTQKTRKAELVFLEKPWEGPIHCAETPLYVAENPICVSTKPVDQNTSAAWVCPQFETAKSLVSRACQKKQHGSHKPQNQDVSYGLLHAERTCQRAVACKFPPLIFENSEVHAVHSTDVLSHTGKNTQHSHRQCKGIGSKADIQVNGSENCSETPSLPVSQPVEPEVFSPLDMGMPQLPSVGNWACSSALSQISSHAELVSSISHHGRGQLAATLVMDTPEREYGIKVTWRHRPHILKYLRDRGKLSTADILVKADLEL</sequence>
<evidence type="ECO:0000313" key="1">
    <source>
        <dbReference type="EMBL" id="POI29749.1"/>
    </source>
</evidence>
<name>A0A2P4T048_BAMTH</name>
<comment type="caution">
    <text evidence="1">The sequence shown here is derived from an EMBL/GenBank/DDBJ whole genome shotgun (WGS) entry which is preliminary data.</text>
</comment>
<dbReference type="EMBL" id="PPHD01014166">
    <property type="protein sequence ID" value="POI29749.1"/>
    <property type="molecule type" value="Genomic_DNA"/>
</dbReference>
<dbReference type="GO" id="GO:0071479">
    <property type="term" value="P:cellular response to ionizing radiation"/>
    <property type="evidence" value="ECO:0007669"/>
    <property type="project" value="InterPro"/>
</dbReference>
<dbReference type="Proteomes" id="UP000237246">
    <property type="component" value="Unassembled WGS sequence"/>
</dbReference>
<gene>
    <name evidence="1" type="ORF">CIB84_006502</name>
</gene>
<evidence type="ECO:0008006" key="3">
    <source>
        <dbReference type="Google" id="ProtNLM"/>
    </source>
</evidence>
<dbReference type="AlphaFoldDB" id="A0A2P4T048"/>
<dbReference type="PANTHER" id="PTHR35541:SF1">
    <property type="entry name" value="RAD9, HUS1, RAD1-INTERACTING NUCLEAR ORPHAN PROTEIN 1"/>
    <property type="match status" value="1"/>
</dbReference>
<dbReference type="PANTHER" id="PTHR35541">
    <property type="entry name" value="RAD9, HUS1, RAD1-INTERACTING NUCLEAR ORPHAN PROTEIN 1"/>
    <property type="match status" value="1"/>
</dbReference>
<protein>
    <recommendedName>
        <fullName evidence="3">RAD9, HUS1, RAD1-interacting nuclear orphan protein 1</fullName>
    </recommendedName>
</protein>
<dbReference type="InterPro" id="IPR029293">
    <property type="entry name" value="RHNO1"/>
</dbReference>
<dbReference type="Pfam" id="PF15319">
    <property type="entry name" value="RHINO"/>
    <property type="match status" value="1"/>
</dbReference>
<reference evidence="1 2" key="1">
    <citation type="submission" date="2018-01" db="EMBL/GenBank/DDBJ databases">
        <title>Comparison of the Chinese Bamboo Partridge and Red Junglefowl genome sequences highlights the importance of demography in genome evolution.</title>
        <authorList>
            <person name="Tiley G.P."/>
            <person name="Kimball R.T."/>
            <person name="Braun E.L."/>
            <person name="Burleigh J.G."/>
        </authorList>
    </citation>
    <scope>NUCLEOTIDE SEQUENCE [LARGE SCALE GENOMIC DNA]</scope>
    <source>
        <strain evidence="1">RTK389</strain>
        <tissue evidence="1">Blood</tissue>
    </source>
</reference>
<proteinExistence type="predicted"/>
<organism evidence="1 2">
    <name type="scientific">Bambusicola thoracicus</name>
    <name type="common">Chinese bamboo-partridge</name>
    <name type="synonym">Perdix thoracica</name>
    <dbReference type="NCBI Taxonomy" id="9083"/>
    <lineage>
        <taxon>Eukaryota</taxon>
        <taxon>Metazoa</taxon>
        <taxon>Chordata</taxon>
        <taxon>Craniata</taxon>
        <taxon>Vertebrata</taxon>
        <taxon>Euteleostomi</taxon>
        <taxon>Archelosauria</taxon>
        <taxon>Archosauria</taxon>
        <taxon>Dinosauria</taxon>
        <taxon>Saurischia</taxon>
        <taxon>Theropoda</taxon>
        <taxon>Coelurosauria</taxon>
        <taxon>Aves</taxon>
        <taxon>Neognathae</taxon>
        <taxon>Galloanserae</taxon>
        <taxon>Galliformes</taxon>
        <taxon>Phasianidae</taxon>
        <taxon>Perdicinae</taxon>
        <taxon>Bambusicola</taxon>
    </lineage>
</organism>
<accession>A0A2P4T048</accession>